<dbReference type="EMBL" id="CAUYUJ010019464">
    <property type="protein sequence ID" value="CAK0891353.1"/>
    <property type="molecule type" value="Genomic_DNA"/>
</dbReference>
<evidence type="ECO:0000313" key="2">
    <source>
        <dbReference type="EMBL" id="CAK0891353.1"/>
    </source>
</evidence>
<comment type="caution">
    <text evidence="2">The sequence shown here is derived from an EMBL/GenBank/DDBJ whole genome shotgun (WGS) entry which is preliminary data.</text>
</comment>
<evidence type="ECO:0000313" key="3">
    <source>
        <dbReference type="Proteomes" id="UP001189429"/>
    </source>
</evidence>
<feature type="compositionally biased region" description="Gly residues" evidence="1">
    <location>
        <begin position="284"/>
        <end position="308"/>
    </location>
</feature>
<dbReference type="Proteomes" id="UP001189429">
    <property type="component" value="Unassembled WGS sequence"/>
</dbReference>
<accession>A0ABN9X0Q0</accession>
<reference evidence="2" key="1">
    <citation type="submission" date="2023-10" db="EMBL/GenBank/DDBJ databases">
        <authorList>
            <person name="Chen Y."/>
            <person name="Shah S."/>
            <person name="Dougan E. K."/>
            <person name="Thang M."/>
            <person name="Chan C."/>
        </authorList>
    </citation>
    <scope>NUCLEOTIDE SEQUENCE [LARGE SCALE GENOMIC DNA]</scope>
</reference>
<gene>
    <name evidence="2" type="ORF">PCOR1329_LOCUS71331</name>
</gene>
<protein>
    <submittedName>
        <fullName evidence="2">Uncharacterized protein</fullName>
    </submittedName>
</protein>
<sequence>MAFLVEEVRALVSAAKQVAFAGADVHKATAWVEFVASVHESPTQTHLLIFYSSTVRALADTIGSRIRAKSQQEASGSQVNSASAADKIAQATAEWAKVQKAKAEREAKRGTLNYDLKARIRDVGLQQVQGDLMPSGETLLRMEAPLSARAAKERGRKWIGSSEGEDLLVNFRLWLSKTPKFDFVVGEGSIDGKVREAWEAKRARTVEERIGFTGFANFLGRLRDWGVKMILAKLARALGQGEGDQLDVLLCKLDRDTAEDAERKVSQRAEEVGQASGNEPATGGASGSAGAGWKGGKGPSPSPQGGGKGESKGGETGPKGSMAPKSP</sequence>
<feature type="region of interest" description="Disordered" evidence="1">
    <location>
        <begin position="261"/>
        <end position="327"/>
    </location>
</feature>
<keyword evidence="3" id="KW-1185">Reference proteome</keyword>
<organism evidence="2 3">
    <name type="scientific">Prorocentrum cordatum</name>
    <dbReference type="NCBI Taxonomy" id="2364126"/>
    <lineage>
        <taxon>Eukaryota</taxon>
        <taxon>Sar</taxon>
        <taxon>Alveolata</taxon>
        <taxon>Dinophyceae</taxon>
        <taxon>Prorocentrales</taxon>
        <taxon>Prorocentraceae</taxon>
        <taxon>Prorocentrum</taxon>
    </lineage>
</organism>
<proteinExistence type="predicted"/>
<feature type="non-terminal residue" evidence="2">
    <location>
        <position position="327"/>
    </location>
</feature>
<name>A0ABN9X0Q0_9DINO</name>
<feature type="compositionally biased region" description="Basic and acidic residues" evidence="1">
    <location>
        <begin position="261"/>
        <end position="271"/>
    </location>
</feature>
<evidence type="ECO:0000256" key="1">
    <source>
        <dbReference type="SAM" id="MobiDB-lite"/>
    </source>
</evidence>